<protein>
    <submittedName>
        <fullName evidence="9">Two-component system response regulator</fullName>
    </submittedName>
</protein>
<feature type="modified residue" description="4-aspartylphosphate" evidence="5">
    <location>
        <position position="59"/>
    </location>
</feature>
<evidence type="ECO:0000256" key="3">
    <source>
        <dbReference type="ARBA" id="ARBA00023125"/>
    </source>
</evidence>
<keyword evidence="3" id="KW-0238">DNA-binding</keyword>
<evidence type="ECO:0000256" key="5">
    <source>
        <dbReference type="PROSITE-ProRule" id="PRU00169"/>
    </source>
</evidence>
<name>A0A160P3A9_STRLU</name>
<dbReference type="SUPFAM" id="SSF52172">
    <property type="entry name" value="CheY-like"/>
    <property type="match status" value="1"/>
</dbReference>
<evidence type="ECO:0000256" key="1">
    <source>
        <dbReference type="ARBA" id="ARBA00022553"/>
    </source>
</evidence>
<dbReference type="EMBL" id="AP017424">
    <property type="protein sequence ID" value="BAU85326.1"/>
    <property type="molecule type" value="Genomic_DNA"/>
</dbReference>
<feature type="region of interest" description="Disordered" evidence="6">
    <location>
        <begin position="225"/>
        <end position="251"/>
    </location>
</feature>
<keyword evidence="2" id="KW-0805">Transcription regulation</keyword>
<dbReference type="SMART" id="SM00448">
    <property type="entry name" value="REC"/>
    <property type="match status" value="1"/>
</dbReference>
<proteinExistence type="predicted"/>
<dbReference type="InterPro" id="IPR016032">
    <property type="entry name" value="Sig_transdc_resp-reg_C-effctor"/>
</dbReference>
<organism evidence="9 10">
    <name type="scientific">Streptomyces laurentii</name>
    <dbReference type="NCBI Taxonomy" id="39478"/>
    <lineage>
        <taxon>Bacteria</taxon>
        <taxon>Bacillati</taxon>
        <taxon>Actinomycetota</taxon>
        <taxon>Actinomycetes</taxon>
        <taxon>Kitasatosporales</taxon>
        <taxon>Streptomycetaceae</taxon>
        <taxon>Streptomyces</taxon>
    </lineage>
</organism>
<dbReference type="Pfam" id="PF00196">
    <property type="entry name" value="GerE"/>
    <property type="match status" value="1"/>
</dbReference>
<gene>
    <name evidence="9" type="ORF">SLA_4438</name>
</gene>
<dbReference type="InterPro" id="IPR039420">
    <property type="entry name" value="WalR-like"/>
</dbReference>
<keyword evidence="4" id="KW-0804">Transcription</keyword>
<dbReference type="SMART" id="SM00421">
    <property type="entry name" value="HTH_LUXR"/>
    <property type="match status" value="1"/>
</dbReference>
<reference evidence="9 10" key="1">
    <citation type="journal article" date="2016" name="Genome Announc.">
        <title>Complete Genome Sequence of Thiostrepton-Producing Streptomyces laurentii ATCC 31255.</title>
        <authorList>
            <person name="Doi K."/>
            <person name="Fujino Y."/>
            <person name="Nagayoshi Y."/>
            <person name="Ohshima T."/>
            <person name="Ogata S."/>
        </authorList>
    </citation>
    <scope>NUCLEOTIDE SEQUENCE [LARGE SCALE GENOMIC DNA]</scope>
    <source>
        <strain evidence="9 10">ATCC 31255</strain>
    </source>
</reference>
<dbReference type="GO" id="GO:0000160">
    <property type="term" value="P:phosphorelay signal transduction system"/>
    <property type="evidence" value="ECO:0007669"/>
    <property type="project" value="InterPro"/>
</dbReference>
<dbReference type="AlphaFoldDB" id="A0A160P3A9"/>
<feature type="domain" description="HTH luxR-type" evidence="7">
    <location>
        <begin position="155"/>
        <end position="220"/>
    </location>
</feature>
<dbReference type="GO" id="GO:0006355">
    <property type="term" value="P:regulation of DNA-templated transcription"/>
    <property type="evidence" value="ECO:0007669"/>
    <property type="project" value="InterPro"/>
</dbReference>
<dbReference type="InterPro" id="IPR058245">
    <property type="entry name" value="NreC/VraR/RcsB-like_REC"/>
</dbReference>
<dbReference type="InterPro" id="IPR011006">
    <property type="entry name" value="CheY-like_superfamily"/>
</dbReference>
<dbReference type="CDD" id="cd06170">
    <property type="entry name" value="LuxR_C_like"/>
    <property type="match status" value="1"/>
</dbReference>
<evidence type="ECO:0000313" key="10">
    <source>
        <dbReference type="Proteomes" id="UP000217676"/>
    </source>
</evidence>
<dbReference type="InterPro" id="IPR000792">
    <property type="entry name" value="Tscrpt_reg_LuxR_C"/>
</dbReference>
<dbReference type="SUPFAM" id="SSF46894">
    <property type="entry name" value="C-terminal effector domain of the bipartite response regulators"/>
    <property type="match status" value="1"/>
</dbReference>
<dbReference type="Gene3D" id="3.40.50.2300">
    <property type="match status" value="1"/>
</dbReference>
<dbReference type="GO" id="GO:0003677">
    <property type="term" value="F:DNA binding"/>
    <property type="evidence" value="ECO:0007669"/>
    <property type="project" value="UniProtKB-KW"/>
</dbReference>
<dbReference type="Pfam" id="PF00072">
    <property type="entry name" value="Response_reg"/>
    <property type="match status" value="1"/>
</dbReference>
<evidence type="ECO:0000313" key="9">
    <source>
        <dbReference type="EMBL" id="BAU85326.1"/>
    </source>
</evidence>
<dbReference type="KEGG" id="slau:SLA_4438"/>
<dbReference type="PANTHER" id="PTHR43214">
    <property type="entry name" value="TWO-COMPONENT RESPONSE REGULATOR"/>
    <property type="match status" value="1"/>
</dbReference>
<dbReference type="PANTHER" id="PTHR43214:SF24">
    <property type="entry name" value="TRANSCRIPTIONAL REGULATORY PROTEIN NARL-RELATED"/>
    <property type="match status" value="1"/>
</dbReference>
<evidence type="ECO:0000256" key="4">
    <source>
        <dbReference type="ARBA" id="ARBA00023163"/>
    </source>
</evidence>
<dbReference type="PRINTS" id="PR00038">
    <property type="entry name" value="HTHLUXR"/>
</dbReference>
<feature type="domain" description="Response regulatory" evidence="8">
    <location>
        <begin position="8"/>
        <end position="126"/>
    </location>
</feature>
<dbReference type="PROSITE" id="PS50110">
    <property type="entry name" value="RESPONSE_REGULATORY"/>
    <property type="match status" value="1"/>
</dbReference>
<dbReference type="Proteomes" id="UP000217676">
    <property type="component" value="Chromosome"/>
</dbReference>
<dbReference type="CDD" id="cd17535">
    <property type="entry name" value="REC_NarL-like"/>
    <property type="match status" value="1"/>
</dbReference>
<dbReference type="InterPro" id="IPR001789">
    <property type="entry name" value="Sig_transdc_resp-reg_receiver"/>
</dbReference>
<keyword evidence="1 5" id="KW-0597">Phosphoprotein</keyword>
<sequence>MTAPHVIRVLLVDDQPLLRSGFRALLDLEDDIEVVAEAGDGAEGLALARQHVPDVALVDIRMPRVDGIETTRRIAADPALAGVHVVILTNYGMDAYVLDALRAGAAGFLVKDVLPEDFLHAVRVAARGDALLAPSITRRLIDRYVSQPALPATDSALCLEELTSREREAVALVARGLANDEIADRMVITPLTAKTHINRAMTKLRARDRAQLVVLAYESGLVTPGSRRAGPDLPGPASYRHRVRGPASRGA</sequence>
<evidence type="ECO:0000256" key="2">
    <source>
        <dbReference type="ARBA" id="ARBA00023015"/>
    </source>
</evidence>
<evidence type="ECO:0000259" key="7">
    <source>
        <dbReference type="PROSITE" id="PS50043"/>
    </source>
</evidence>
<dbReference type="PROSITE" id="PS50043">
    <property type="entry name" value="HTH_LUXR_2"/>
    <property type="match status" value="1"/>
</dbReference>
<keyword evidence="10" id="KW-1185">Reference proteome</keyword>
<accession>A0A160P3A9</accession>
<evidence type="ECO:0000256" key="6">
    <source>
        <dbReference type="SAM" id="MobiDB-lite"/>
    </source>
</evidence>
<evidence type="ECO:0000259" key="8">
    <source>
        <dbReference type="PROSITE" id="PS50110"/>
    </source>
</evidence>